<sequence length="119" mass="13916">MKNLVDSMIHKAKVTYNQANAKMKERFYSITGTSAASVKEIADFIKNHPDSKVTKKDFLGLQFTFYEMKLDGIHYYLEMKHSSILQVDVRARNVQLVAYRSYRDKYSLLTPIKFPELEK</sequence>
<evidence type="ECO:0000313" key="1">
    <source>
        <dbReference type="EMBL" id="KQL19540.1"/>
    </source>
</evidence>
<evidence type="ECO:0000313" key="2">
    <source>
        <dbReference type="Proteomes" id="UP000050996"/>
    </source>
</evidence>
<dbReference type="STRING" id="1637975.AN957_13880"/>
<accession>A0A0Q3SIQ9</accession>
<dbReference type="RefSeq" id="WP_053476077.1">
    <property type="nucleotide sequence ID" value="NZ_CP041305.1"/>
</dbReference>
<proteinExistence type="predicted"/>
<keyword evidence="2" id="KW-1185">Reference proteome</keyword>
<gene>
    <name evidence="1" type="ORF">AN957_13880</name>
</gene>
<organism evidence="1 2">
    <name type="scientific">Cytobacillus solani</name>
    <dbReference type="NCBI Taxonomy" id="1637975"/>
    <lineage>
        <taxon>Bacteria</taxon>
        <taxon>Bacillati</taxon>
        <taxon>Bacillota</taxon>
        <taxon>Bacilli</taxon>
        <taxon>Bacillales</taxon>
        <taxon>Bacillaceae</taxon>
        <taxon>Cytobacillus</taxon>
    </lineage>
</organism>
<protein>
    <submittedName>
        <fullName evidence="1">Uncharacterized protein</fullName>
    </submittedName>
</protein>
<dbReference type="Proteomes" id="UP000050996">
    <property type="component" value="Unassembled WGS sequence"/>
</dbReference>
<dbReference type="EMBL" id="LJIX01000006">
    <property type="protein sequence ID" value="KQL19540.1"/>
    <property type="molecule type" value="Genomic_DNA"/>
</dbReference>
<dbReference type="AlphaFoldDB" id="A0A0Q3SIQ9"/>
<comment type="caution">
    <text evidence="1">The sequence shown here is derived from an EMBL/GenBank/DDBJ whole genome shotgun (WGS) entry which is preliminary data.</text>
</comment>
<reference evidence="1 2" key="1">
    <citation type="submission" date="2015-09" db="EMBL/GenBank/DDBJ databases">
        <title>Genome sequencing project for genomic taxonomy and phylogenomics of Bacillus-like bacteria.</title>
        <authorList>
            <person name="Liu B."/>
            <person name="Wang J."/>
            <person name="Zhu Y."/>
            <person name="Liu G."/>
            <person name="Chen Q."/>
            <person name="Chen Z."/>
            <person name="Lan J."/>
            <person name="Che J."/>
            <person name="Ge C."/>
            <person name="Shi H."/>
            <person name="Pan Z."/>
            <person name="Liu X."/>
        </authorList>
    </citation>
    <scope>NUCLEOTIDE SEQUENCE [LARGE SCALE GENOMIC DNA]</scope>
    <source>
        <strain evidence="1 2">FJAT-18043</strain>
    </source>
</reference>
<dbReference type="PATRIC" id="fig|1637975.4.peg.2637"/>
<name>A0A0Q3SIQ9_9BACI</name>